<dbReference type="Gene3D" id="3.40.1580.10">
    <property type="entry name" value="SMI1/KNR4-like"/>
    <property type="match status" value="1"/>
</dbReference>
<evidence type="ECO:0000313" key="2">
    <source>
        <dbReference type="EMBL" id="MFC4563644.1"/>
    </source>
</evidence>
<evidence type="ECO:0000313" key="3">
    <source>
        <dbReference type="Proteomes" id="UP001595923"/>
    </source>
</evidence>
<dbReference type="SUPFAM" id="SSF160631">
    <property type="entry name" value="SMI1/KNR4-like"/>
    <property type="match status" value="1"/>
</dbReference>
<dbReference type="Proteomes" id="UP001595923">
    <property type="component" value="Unassembled WGS sequence"/>
</dbReference>
<dbReference type="InterPro" id="IPR018958">
    <property type="entry name" value="Knr4/Smi1-like_dom"/>
</dbReference>
<feature type="domain" description="Knr4/Smi1-like" evidence="1">
    <location>
        <begin position="360"/>
        <end position="483"/>
    </location>
</feature>
<dbReference type="InterPro" id="IPR040964">
    <property type="entry name" value="SBD"/>
</dbReference>
<dbReference type="InterPro" id="IPR037883">
    <property type="entry name" value="Knr4/Smi1-like_sf"/>
</dbReference>
<accession>A0ABV9E0E9</accession>
<dbReference type="Pfam" id="PF09346">
    <property type="entry name" value="SMI1_KNR4"/>
    <property type="match status" value="1"/>
</dbReference>
<sequence length="708" mass="77017">MEDNAPALAFVTELRRAGAGEWRPHRRLVVRFEPGAAVTLAQLGWRDLDGAESVIGFDPGMTTFTGTRIGPDGTSHEWRGRLAERLTDRAGHRFRVEGADGDQDLRLLIEDGGAPVARAAWADRDGGGGAVVLRTTDLEQAADAGEVTGMVREVRAGNEHARAGEVAVNLLDDSYAKWLSFRDEDWLEFAMAEPVLVRHYTLVSANDFADRDPRDWELKGSVDGRAWVTLDTRSDASFPERHLARGFHVTGPAADTPYRYLRLEFTRNCGGSEIQLNSVRFFSEGHTYEGFTGHRYAAGTASSPYAGVAGGPAAAAPDTPDLWRAFLAEYSADMLRVGDERELFGVGQEQRSASWLGYEGATEEQITDLEARLGTRLPPGYRSFLAASDGWTTISAFMYGLRSTATVGWLSDLQDQNTLEEEYLEGAGPVGPLLLVSGDGDAQYWLLDAGDVGADGEWAAYVWASWYPGLGERHRSFGDLVVAERAAFEQLRSDEGRPVHPESAEDILAQGRWAALGGRVDDALDAFRRAEEKGSGAAAYLKVVLSAFLDVRRTHHRLRGVLHHPHVLAEVGMEQVNSEAVPLFLRSAGLDAPGGTAHAVRGLAATVPGLSGAFTGRERDTWLADHRVPESPAFERALDAARELAAKGATDDAWAVIEEALPSWYPLSPNRIAPVVLLTDPALRDVVTPRRAREVVFTPRGADISDRG</sequence>
<organism evidence="2 3">
    <name type="scientific">Nocardiopsis mangrovi</name>
    <dbReference type="NCBI Taxonomy" id="1179818"/>
    <lineage>
        <taxon>Bacteria</taxon>
        <taxon>Bacillati</taxon>
        <taxon>Actinomycetota</taxon>
        <taxon>Actinomycetes</taxon>
        <taxon>Streptosporangiales</taxon>
        <taxon>Nocardiopsidaceae</taxon>
        <taxon>Nocardiopsis</taxon>
    </lineage>
</organism>
<dbReference type="InterPro" id="IPR008979">
    <property type="entry name" value="Galactose-bd-like_sf"/>
</dbReference>
<dbReference type="Gene3D" id="2.60.120.260">
    <property type="entry name" value="Galactose-binding domain-like"/>
    <property type="match status" value="1"/>
</dbReference>
<dbReference type="RefSeq" id="WP_378576112.1">
    <property type="nucleotide sequence ID" value="NZ_JBHSFQ010000017.1"/>
</dbReference>
<dbReference type="SUPFAM" id="SSF49785">
    <property type="entry name" value="Galactose-binding domain-like"/>
    <property type="match status" value="1"/>
</dbReference>
<comment type="caution">
    <text evidence="2">The sequence shown here is derived from an EMBL/GenBank/DDBJ whole genome shotgun (WGS) entry which is preliminary data.</text>
</comment>
<proteinExistence type="predicted"/>
<name>A0ABV9E0E9_9ACTN</name>
<gene>
    <name evidence="2" type="ORF">ACFO4E_17395</name>
</gene>
<dbReference type="EMBL" id="JBHSFQ010000017">
    <property type="protein sequence ID" value="MFC4563644.1"/>
    <property type="molecule type" value="Genomic_DNA"/>
</dbReference>
<keyword evidence="3" id="KW-1185">Reference proteome</keyword>
<dbReference type="Pfam" id="PF17882">
    <property type="entry name" value="SBD"/>
    <property type="match status" value="1"/>
</dbReference>
<evidence type="ECO:0000259" key="1">
    <source>
        <dbReference type="SMART" id="SM00860"/>
    </source>
</evidence>
<protein>
    <submittedName>
        <fullName evidence="2">SMI1/KNR4 family protein</fullName>
    </submittedName>
</protein>
<reference evidence="3" key="1">
    <citation type="journal article" date="2019" name="Int. J. Syst. Evol. Microbiol.">
        <title>The Global Catalogue of Microorganisms (GCM) 10K type strain sequencing project: providing services to taxonomists for standard genome sequencing and annotation.</title>
        <authorList>
            <consortium name="The Broad Institute Genomics Platform"/>
            <consortium name="The Broad Institute Genome Sequencing Center for Infectious Disease"/>
            <person name="Wu L."/>
            <person name="Ma J."/>
        </authorList>
    </citation>
    <scope>NUCLEOTIDE SEQUENCE [LARGE SCALE GENOMIC DNA]</scope>
    <source>
        <strain evidence="3">XZYJ18</strain>
    </source>
</reference>
<dbReference type="SMART" id="SM00860">
    <property type="entry name" value="SMI1_KNR4"/>
    <property type="match status" value="1"/>
</dbReference>